<evidence type="ECO:0000313" key="1">
    <source>
        <dbReference type="EMBL" id="GAA4464001.1"/>
    </source>
</evidence>
<gene>
    <name evidence="1" type="ORF">GCM10023093_13520</name>
</gene>
<sequence>MSASAGECCSVDGCATGQKEDAGDHHDKECSSICNPFQSCGCCAFSVVVPQQISFIPTVHTEMPRMQWGTFIAGIAEEPVSGFWQPPRA</sequence>
<keyword evidence="2" id="KW-1185">Reference proteome</keyword>
<reference evidence="2" key="1">
    <citation type="journal article" date="2019" name="Int. J. Syst. Evol. Microbiol.">
        <title>The Global Catalogue of Microorganisms (GCM) 10K type strain sequencing project: providing services to taxonomists for standard genome sequencing and annotation.</title>
        <authorList>
            <consortium name="The Broad Institute Genomics Platform"/>
            <consortium name="The Broad Institute Genome Sequencing Center for Infectious Disease"/>
            <person name="Wu L."/>
            <person name="Ma J."/>
        </authorList>
    </citation>
    <scope>NUCLEOTIDE SEQUENCE [LARGE SCALE GENOMIC DNA]</scope>
    <source>
        <strain evidence="2">JCM 32105</strain>
    </source>
</reference>
<proteinExistence type="predicted"/>
<organism evidence="1 2">
    <name type="scientific">Nemorincola caseinilytica</name>
    <dbReference type="NCBI Taxonomy" id="2054315"/>
    <lineage>
        <taxon>Bacteria</taxon>
        <taxon>Pseudomonadati</taxon>
        <taxon>Bacteroidota</taxon>
        <taxon>Chitinophagia</taxon>
        <taxon>Chitinophagales</taxon>
        <taxon>Chitinophagaceae</taxon>
        <taxon>Nemorincola</taxon>
    </lineage>
</organism>
<accession>A0ABP8NAH7</accession>
<dbReference type="EMBL" id="BAABFA010000009">
    <property type="protein sequence ID" value="GAA4464001.1"/>
    <property type="molecule type" value="Genomic_DNA"/>
</dbReference>
<protein>
    <submittedName>
        <fullName evidence="1">Uncharacterized protein</fullName>
    </submittedName>
</protein>
<comment type="caution">
    <text evidence="1">The sequence shown here is derived from an EMBL/GenBank/DDBJ whole genome shotgun (WGS) entry which is preliminary data.</text>
</comment>
<dbReference type="Proteomes" id="UP001500067">
    <property type="component" value="Unassembled WGS sequence"/>
</dbReference>
<name>A0ABP8NAH7_9BACT</name>
<evidence type="ECO:0000313" key="2">
    <source>
        <dbReference type="Proteomes" id="UP001500067"/>
    </source>
</evidence>